<sequence length="719" mass="81758">MLLSFRRNRRSQFNHIIHGFLPAASIAPKPAVPRTPPPRSPNPSPERPRSALAAAILATTLTGQTVAIPQPRQRSRSESDASQVEKDSFIEPYATTSELRLRQSWQNEPKRTSLPSFETLGYREDEDAETQVSSSCRESESTTWKDVGDGRGAAYAVPLRRQRKVSSSQKLVRKGDASEQDWLSDSSSSSSTPQDTQQKDVKPSVPNLEDEKVPLCKKTPPSPVVTPELLCLRKQSQDLVDENEGLKMIIHRLNVELSRYQTKFRPLSEEESSYIEGLPSKGPTPPWLVDIKYLSPLLLAYEDRMKEKDKLSTALEEEMKTFRLRVQEVVRENEGLHQELTKRSPVTIEEWRQLQTQAELVLDENKLLIEQLEIQQTKAKDTQQAHLRDVSKLTKQLVLLEAKTQSQEKQLMESKEQLESLEARCRELKTQLDSKIAPDVHTSIVNELKSQLQKEEEKDSAEMEELMGKLTALQVQKKSLLLEKSSWATSNRALEAELELTRKANRRYQKKIGVLRKQVEKAMGKEMSAHQYLANLVGLAENVTKERDSLKYLAQCLEIEKHGVLNKILKGNIRLGRLEERVKGYKKQAALKLGDIHHRLMEQQDDFAGKAAQYQKEVKHLHHMLQRKQEVLDEALQQKRNMEGELEMVLESTAKENRRMRGLLQAALQRKGIQCATAPQDTCLSRLSQGDLLIGHDFSYGDVQLPATRVCQSLGESVA</sequence>
<dbReference type="Proteomes" id="UP000002494">
    <property type="component" value="Chromosome 1"/>
</dbReference>
<proteinExistence type="predicted"/>
<dbReference type="HOGENOM" id="CLU_023281_0_0_1"/>
<feature type="region of interest" description="Disordered" evidence="2">
    <location>
        <begin position="165"/>
        <end position="220"/>
    </location>
</feature>
<reference evidence="3" key="3">
    <citation type="submission" date="2025-09" db="UniProtKB">
        <authorList>
            <consortium name="Ensembl"/>
        </authorList>
    </citation>
    <scope>IDENTIFICATION</scope>
    <source>
        <strain evidence="3">Brown Norway</strain>
    </source>
</reference>
<feature type="compositionally biased region" description="Pro residues" evidence="2">
    <location>
        <begin position="30"/>
        <end position="45"/>
    </location>
</feature>
<keyword evidence="4" id="KW-1185">Reference proteome</keyword>
<evidence type="ECO:0000313" key="3">
    <source>
        <dbReference type="Ensembl" id="ENSRNOP00000029909.5"/>
    </source>
</evidence>
<evidence type="ECO:0000256" key="1">
    <source>
        <dbReference type="SAM" id="Coils"/>
    </source>
</evidence>
<feature type="region of interest" description="Disordered" evidence="2">
    <location>
        <begin position="27"/>
        <end position="50"/>
    </location>
</feature>
<organism evidence="3 4">
    <name type="scientific">Rattus norvegicus</name>
    <name type="common">Rat</name>
    <dbReference type="NCBI Taxonomy" id="10116"/>
    <lineage>
        <taxon>Eukaryota</taxon>
        <taxon>Metazoa</taxon>
        <taxon>Chordata</taxon>
        <taxon>Craniata</taxon>
        <taxon>Vertebrata</taxon>
        <taxon>Euteleostomi</taxon>
        <taxon>Mammalia</taxon>
        <taxon>Eutheria</taxon>
        <taxon>Euarchontoglires</taxon>
        <taxon>Glires</taxon>
        <taxon>Rodentia</taxon>
        <taxon>Myomorpha</taxon>
        <taxon>Muroidea</taxon>
        <taxon>Muridae</taxon>
        <taxon>Murinae</taxon>
        <taxon>Rattus</taxon>
    </lineage>
</organism>
<dbReference type="PaxDb" id="10116-ENSRNOP00000029909"/>
<dbReference type="Bgee" id="ENSRNOG00000012140">
    <property type="expression patterns" value="Expressed in thymus and 19 other cell types or tissues"/>
</dbReference>
<reference evidence="3" key="1">
    <citation type="submission" date="2024-01" db="EMBL/GenBank/DDBJ databases">
        <title>GRCr8: a new rat reference genome assembly contstructed from accurate long reads and long range scaffolding.</title>
        <authorList>
            <person name="Doris P.A."/>
            <person name="Kalbfleisch T."/>
            <person name="Li K."/>
            <person name="Howe K."/>
            <person name="Wood J."/>
        </authorList>
    </citation>
    <scope>NUCLEOTIDE SEQUENCE [LARGE SCALE GENOMIC DNA]</scope>
    <source>
        <strain evidence="3">Brown Norway</strain>
    </source>
</reference>
<protein>
    <submittedName>
        <fullName evidence="3">Centrosomal protein 89</fullName>
    </submittedName>
</protein>
<feature type="compositionally biased region" description="Polar residues" evidence="2">
    <location>
        <begin position="130"/>
        <end position="144"/>
    </location>
</feature>
<dbReference type="Ensembl" id="ENSRNOT00000031236.6">
    <property type="protein sequence ID" value="ENSRNOP00000029909.5"/>
    <property type="gene ID" value="ENSRNOG00000012140.9"/>
</dbReference>
<feature type="coiled-coil region" evidence="1">
    <location>
        <begin position="625"/>
        <end position="652"/>
    </location>
</feature>
<dbReference type="RGD" id="1311730">
    <property type="gene designation" value="Cep89"/>
</dbReference>
<dbReference type="PANTHER" id="PTHR36170:SF1">
    <property type="entry name" value="CENTROSOMAL PROTEIN OF 89 KDA"/>
    <property type="match status" value="1"/>
</dbReference>
<reference evidence="3" key="2">
    <citation type="submission" date="2025-08" db="UniProtKB">
        <authorList>
            <consortium name="Ensembl"/>
        </authorList>
    </citation>
    <scope>IDENTIFICATION</scope>
    <source>
        <strain evidence="3">Brown Norway</strain>
    </source>
</reference>
<feature type="region of interest" description="Disordered" evidence="2">
    <location>
        <begin position="62"/>
        <end position="150"/>
    </location>
</feature>
<gene>
    <name evidence="3 5" type="primary">Cep89</name>
    <name evidence="5" type="synonym">Ccdc123</name>
</gene>
<dbReference type="InterPro" id="IPR033545">
    <property type="entry name" value="CEP89"/>
</dbReference>
<evidence type="ECO:0000313" key="4">
    <source>
        <dbReference type="Proteomes" id="UP000002494"/>
    </source>
</evidence>
<feature type="compositionally biased region" description="Polar residues" evidence="2">
    <location>
        <begin position="94"/>
        <end position="107"/>
    </location>
</feature>
<dbReference type="PANTHER" id="PTHR36170">
    <property type="entry name" value="CENTROSOMAL PROTEIN OF 89 KDA"/>
    <property type="match status" value="1"/>
</dbReference>
<feature type="compositionally biased region" description="Basic and acidic residues" evidence="2">
    <location>
        <begin position="75"/>
        <end position="89"/>
    </location>
</feature>
<dbReference type="GeneTree" id="ENSGT00390000018876"/>
<evidence type="ECO:0000256" key="2">
    <source>
        <dbReference type="SAM" id="MobiDB-lite"/>
    </source>
</evidence>
<evidence type="ECO:0000313" key="5">
    <source>
        <dbReference type="RGD" id="1311730"/>
    </source>
</evidence>
<dbReference type="eggNOG" id="ENOG502QWK8">
    <property type="taxonomic scope" value="Eukaryota"/>
</dbReference>
<feature type="coiled-coil region" evidence="1">
    <location>
        <begin position="390"/>
        <end position="511"/>
    </location>
</feature>
<name>A0ABZ3NNL7_RAT</name>
<accession>A0ABZ3NNL7</accession>
<keyword evidence="1" id="KW-0175">Coiled coil</keyword>